<dbReference type="EMBL" id="KQ461175">
    <property type="protein sequence ID" value="KPJ07961.1"/>
    <property type="molecule type" value="Genomic_DNA"/>
</dbReference>
<dbReference type="PANTHER" id="PTHR20870">
    <property type="entry name" value="BARDET-BIEDL SYNDROME 1 PROTEIN"/>
    <property type="match status" value="1"/>
</dbReference>
<dbReference type="AlphaFoldDB" id="A0A194QWL4"/>
<dbReference type="GO" id="GO:1905515">
    <property type="term" value="P:non-motile cilium assembly"/>
    <property type="evidence" value="ECO:0007669"/>
    <property type="project" value="InterPro"/>
</dbReference>
<evidence type="ECO:0000259" key="2">
    <source>
        <dbReference type="Pfam" id="PF23304"/>
    </source>
</evidence>
<dbReference type="GO" id="GO:0005813">
    <property type="term" value="C:centrosome"/>
    <property type="evidence" value="ECO:0007669"/>
    <property type="project" value="TreeGrafter"/>
</dbReference>
<feature type="domain" description="Bardet-Biedl syndrome 1 protein GAE" evidence="2">
    <location>
        <begin position="439"/>
        <end position="555"/>
    </location>
</feature>
<evidence type="ECO:0000313" key="4">
    <source>
        <dbReference type="Proteomes" id="UP000053240"/>
    </source>
</evidence>
<dbReference type="Pfam" id="PF14779">
    <property type="entry name" value="BBS1"/>
    <property type="match status" value="1"/>
</dbReference>
<dbReference type="InParanoid" id="A0A194QWL4"/>
<dbReference type="GO" id="GO:0005119">
    <property type="term" value="F:smoothened binding"/>
    <property type="evidence" value="ECO:0007669"/>
    <property type="project" value="TreeGrafter"/>
</dbReference>
<name>A0A194QWL4_PAPMA</name>
<gene>
    <name evidence="3" type="ORF">RR48_12803</name>
</gene>
<organism evidence="3 4">
    <name type="scientific">Papilio machaon</name>
    <name type="common">Old World swallowtail butterfly</name>
    <dbReference type="NCBI Taxonomy" id="76193"/>
    <lineage>
        <taxon>Eukaryota</taxon>
        <taxon>Metazoa</taxon>
        <taxon>Ecdysozoa</taxon>
        <taxon>Arthropoda</taxon>
        <taxon>Hexapoda</taxon>
        <taxon>Insecta</taxon>
        <taxon>Pterygota</taxon>
        <taxon>Neoptera</taxon>
        <taxon>Endopterygota</taxon>
        <taxon>Lepidoptera</taxon>
        <taxon>Glossata</taxon>
        <taxon>Ditrysia</taxon>
        <taxon>Papilionoidea</taxon>
        <taxon>Papilionidae</taxon>
        <taxon>Papilioninae</taxon>
        <taxon>Papilio</taxon>
    </lineage>
</organism>
<dbReference type="InterPro" id="IPR028784">
    <property type="entry name" value="BBS1"/>
</dbReference>
<evidence type="ECO:0000259" key="1">
    <source>
        <dbReference type="Pfam" id="PF14779"/>
    </source>
</evidence>
<dbReference type="FunCoup" id="A0A194QWL4">
    <property type="interactions" value="278"/>
</dbReference>
<sequence>MTMSRWLDVEVGTDDIDLNSLPSNLALVDLHNDNEYKLLVGDFGRGEEMPKLKIFRGTMQMSDLVLPDLPLGVVGFYTSETMPRQCPVIAIAMSSCIYIYRNMKLFYKYYLPSVEHNTCELEIWKQLMDPINHNEESLRGLTASLQAIPQKVLSNQSQNFLNLDFEQRIEYLEQLKELPDRKNVEIVCITTMKINSVNKHGVSCLVVGSEEGDIIILDPTTFTPMSLAKLCAVKKTPYQMVATGLYNVDYRVTVATRCDPSICTHIKGKKQWSLTLEHRPVALTLVPIMHLGTTLIAVALASGHLHLYDGKSRRDTMFIKDVVSVMKFGQLGKEENVFVIITTNGNLMLKILKRTADFNADAASADVTTDPLSSEKPWLIPKRSKLFLEQSARERENSIAMHETFQHELNRLRLLAAKTLLEVHVKSDNSIAVGALEPIRLTAEVEGLGPVFRVTLIIENRSSTSAAAGLALLFHVHTNNYKVYKPYLKVPLLGPNCQLRLPTKVEEIFDENINPEIFLRGVTGQGGEGSLVKILLLKEGQRSPVLAATVQMPPTDPMMIPYDDMQTATAFQ</sequence>
<dbReference type="GO" id="GO:0005113">
    <property type="term" value="F:patched binding"/>
    <property type="evidence" value="ECO:0007669"/>
    <property type="project" value="TreeGrafter"/>
</dbReference>
<dbReference type="STRING" id="76193.A0A194QWL4"/>
<dbReference type="Pfam" id="PF23304">
    <property type="entry name" value="GAE_BBS1"/>
    <property type="match status" value="1"/>
</dbReference>
<dbReference type="Proteomes" id="UP000053240">
    <property type="component" value="Unassembled WGS sequence"/>
</dbReference>
<dbReference type="GO" id="GO:0061512">
    <property type="term" value="P:protein localization to cilium"/>
    <property type="evidence" value="ECO:0007669"/>
    <property type="project" value="TreeGrafter"/>
</dbReference>
<dbReference type="InterPro" id="IPR032728">
    <property type="entry name" value="BBS1_N"/>
</dbReference>
<dbReference type="GO" id="GO:0034464">
    <property type="term" value="C:BBSome"/>
    <property type="evidence" value="ECO:0007669"/>
    <property type="project" value="InterPro"/>
</dbReference>
<protein>
    <submittedName>
        <fullName evidence="3">Bardet-Biedl syndrome 1 protein</fullName>
    </submittedName>
</protein>
<dbReference type="GO" id="GO:0005930">
    <property type="term" value="C:axoneme"/>
    <property type="evidence" value="ECO:0007669"/>
    <property type="project" value="TreeGrafter"/>
</dbReference>
<feature type="domain" description="Bardet-Biedl syndrome 1 N-terminal" evidence="1">
    <location>
        <begin position="6"/>
        <end position="257"/>
    </location>
</feature>
<evidence type="ECO:0000313" key="3">
    <source>
        <dbReference type="EMBL" id="KPJ07961.1"/>
    </source>
</evidence>
<dbReference type="PANTHER" id="PTHR20870:SF0">
    <property type="entry name" value="BARDET-BIEDL SYNDROME 1 PROTEIN"/>
    <property type="match status" value="1"/>
</dbReference>
<dbReference type="SUPFAM" id="SSF50978">
    <property type="entry name" value="WD40 repeat-like"/>
    <property type="match status" value="1"/>
</dbReference>
<dbReference type="InterPro" id="IPR036322">
    <property type="entry name" value="WD40_repeat_dom_sf"/>
</dbReference>
<reference evidence="3 4" key="1">
    <citation type="journal article" date="2015" name="Nat. Commun.">
        <title>Outbred genome sequencing and CRISPR/Cas9 gene editing in butterflies.</title>
        <authorList>
            <person name="Li X."/>
            <person name="Fan D."/>
            <person name="Zhang W."/>
            <person name="Liu G."/>
            <person name="Zhang L."/>
            <person name="Zhao L."/>
            <person name="Fang X."/>
            <person name="Chen L."/>
            <person name="Dong Y."/>
            <person name="Chen Y."/>
            <person name="Ding Y."/>
            <person name="Zhao R."/>
            <person name="Feng M."/>
            <person name="Zhu Y."/>
            <person name="Feng Y."/>
            <person name="Jiang X."/>
            <person name="Zhu D."/>
            <person name="Xiang H."/>
            <person name="Feng X."/>
            <person name="Li S."/>
            <person name="Wang J."/>
            <person name="Zhang G."/>
            <person name="Kronforst M.R."/>
            <person name="Wang W."/>
        </authorList>
    </citation>
    <scope>NUCLEOTIDE SEQUENCE [LARGE SCALE GENOMIC DNA]</scope>
    <source>
        <strain evidence="3">Ya'a_city_454_Pm</strain>
        <tissue evidence="3">Whole body</tissue>
    </source>
</reference>
<keyword evidence="4" id="KW-1185">Reference proteome</keyword>
<accession>A0A194QWL4</accession>
<dbReference type="InterPro" id="IPR056419">
    <property type="entry name" value="GAE_BBS1"/>
</dbReference>
<proteinExistence type="predicted"/>